<dbReference type="Proteomes" id="UP001595477">
    <property type="component" value="Unassembled WGS sequence"/>
</dbReference>
<feature type="signal peptide" evidence="1">
    <location>
        <begin position="1"/>
        <end position="23"/>
    </location>
</feature>
<dbReference type="EMBL" id="JBHRSX010000100">
    <property type="protein sequence ID" value="MFC3204144.1"/>
    <property type="molecule type" value="Genomic_DNA"/>
</dbReference>
<dbReference type="RefSeq" id="WP_123324067.1">
    <property type="nucleotide sequence ID" value="NZ_JBHRSX010000100.1"/>
</dbReference>
<proteinExistence type="predicted"/>
<keyword evidence="1" id="KW-0732">Signal</keyword>
<sequence length="107" mass="11493">MKTFTKIVMVAGLTFGAMATAQANSQFVAADDAITSEICVIAAKGNKMKLHKAIKEAGLTRGFVEDNVTCNELPIVDFVEQYGDNVAKINRYITAGDYTGTLISRAN</sequence>
<protein>
    <submittedName>
        <fullName evidence="2">DUF3718 domain-containing protein</fullName>
    </submittedName>
</protein>
<reference evidence="3" key="1">
    <citation type="journal article" date="2019" name="Int. J. Syst. Evol. Microbiol.">
        <title>The Global Catalogue of Microorganisms (GCM) 10K type strain sequencing project: providing services to taxonomists for standard genome sequencing and annotation.</title>
        <authorList>
            <consortium name="The Broad Institute Genomics Platform"/>
            <consortium name="The Broad Institute Genome Sequencing Center for Infectious Disease"/>
            <person name="Wu L."/>
            <person name="Ma J."/>
        </authorList>
    </citation>
    <scope>NUCLEOTIDE SEQUENCE [LARGE SCALE GENOMIC DNA]</scope>
    <source>
        <strain evidence="3">KCTC 52449</strain>
    </source>
</reference>
<evidence type="ECO:0000256" key="1">
    <source>
        <dbReference type="SAM" id="SignalP"/>
    </source>
</evidence>
<dbReference type="InterPro" id="IPR022193">
    <property type="entry name" value="DUF3718"/>
</dbReference>
<gene>
    <name evidence="2" type="ORF">ACFOEW_20255</name>
</gene>
<name>A0ABV7K1I6_9ALTE</name>
<feature type="chain" id="PRO_5045101578" evidence="1">
    <location>
        <begin position="24"/>
        <end position="107"/>
    </location>
</feature>
<accession>A0ABV7K1I6</accession>
<keyword evidence="3" id="KW-1185">Reference proteome</keyword>
<comment type="caution">
    <text evidence="2">The sequence shown here is derived from an EMBL/GenBank/DDBJ whole genome shotgun (WGS) entry which is preliminary data.</text>
</comment>
<evidence type="ECO:0000313" key="3">
    <source>
        <dbReference type="Proteomes" id="UP001595477"/>
    </source>
</evidence>
<organism evidence="2 3">
    <name type="scientific">Alteromonas oceani</name>
    <dbReference type="NCBI Taxonomy" id="2071609"/>
    <lineage>
        <taxon>Bacteria</taxon>
        <taxon>Pseudomonadati</taxon>
        <taxon>Pseudomonadota</taxon>
        <taxon>Gammaproteobacteria</taxon>
        <taxon>Alteromonadales</taxon>
        <taxon>Alteromonadaceae</taxon>
        <taxon>Alteromonas/Salinimonas group</taxon>
        <taxon>Alteromonas</taxon>
    </lineage>
</organism>
<dbReference type="Pfam" id="PF12514">
    <property type="entry name" value="DUF3718"/>
    <property type="match status" value="1"/>
</dbReference>
<evidence type="ECO:0000313" key="2">
    <source>
        <dbReference type="EMBL" id="MFC3204144.1"/>
    </source>
</evidence>